<reference evidence="1 2" key="1">
    <citation type="journal article" date="2014" name="Proc. Natl. Acad. Sci. U.S.A.">
        <title>Trajectory and genomic determinants of fungal-pathogen speciation and host adaptation.</title>
        <authorList>
            <person name="Hu X."/>
            <person name="Xiao G."/>
            <person name="Zheng P."/>
            <person name="Shang Y."/>
            <person name="Su Y."/>
            <person name="Zhang X."/>
            <person name="Liu X."/>
            <person name="Zhan S."/>
            <person name="St Leger R.J."/>
            <person name="Wang C."/>
        </authorList>
    </citation>
    <scope>NUCLEOTIDE SEQUENCE [LARGE SCALE GENOMIC DNA]</scope>
    <source>
        <strain evidence="1 2">ARSEF 1941</strain>
    </source>
</reference>
<dbReference type="EMBL" id="AZHE01000021">
    <property type="protein sequence ID" value="KHN95663.1"/>
    <property type="molecule type" value="Genomic_DNA"/>
</dbReference>
<evidence type="ECO:0000313" key="2">
    <source>
        <dbReference type="Proteomes" id="UP000030816"/>
    </source>
</evidence>
<proteinExistence type="predicted"/>
<keyword evidence="2" id="KW-1185">Reference proteome</keyword>
<name>A0A0B2WNT9_METAS</name>
<accession>A0A0B2WNT9</accession>
<dbReference type="Proteomes" id="UP000030816">
    <property type="component" value="Unassembled WGS sequence"/>
</dbReference>
<dbReference type="HOGENOM" id="CLU_2373229_0_0_1"/>
<dbReference type="RefSeq" id="XP_040676729.1">
    <property type="nucleotide sequence ID" value="XM_040825302.1"/>
</dbReference>
<comment type="caution">
    <text evidence="1">The sequence shown here is derived from an EMBL/GenBank/DDBJ whole genome shotgun (WGS) entry which is preliminary data.</text>
</comment>
<evidence type="ECO:0000313" key="1">
    <source>
        <dbReference type="EMBL" id="KHN95663.1"/>
    </source>
</evidence>
<dbReference type="GeneID" id="63740959"/>
<dbReference type="AlphaFoldDB" id="A0A0B2WNT9"/>
<protein>
    <submittedName>
        <fullName evidence="1">Uncharacterized protein</fullName>
    </submittedName>
</protein>
<gene>
    <name evidence="1" type="ORF">MAM_06504</name>
</gene>
<dbReference type="STRING" id="1081103.A0A0B2WNT9"/>
<organism evidence="1 2">
    <name type="scientific">Metarhizium album (strain ARSEF 1941)</name>
    <dbReference type="NCBI Taxonomy" id="1081103"/>
    <lineage>
        <taxon>Eukaryota</taxon>
        <taxon>Fungi</taxon>
        <taxon>Dikarya</taxon>
        <taxon>Ascomycota</taxon>
        <taxon>Pezizomycotina</taxon>
        <taxon>Sordariomycetes</taxon>
        <taxon>Hypocreomycetidae</taxon>
        <taxon>Hypocreales</taxon>
        <taxon>Clavicipitaceae</taxon>
        <taxon>Metarhizium</taxon>
    </lineage>
</organism>
<sequence length="95" mass="10576">MDVMDIMDVQIVIGKLCDFIQHRRHHSSHSDESEINPHLTADMVSLLKPAALSMALGECRGFDDMIREWDLFADKARKISVAAFSADVALSCGMI</sequence>